<dbReference type="SUPFAM" id="SSF48371">
    <property type="entry name" value="ARM repeat"/>
    <property type="match status" value="1"/>
</dbReference>
<dbReference type="Gene3D" id="1.25.10.10">
    <property type="entry name" value="Leucine-rich Repeat Variant"/>
    <property type="match status" value="1"/>
</dbReference>
<evidence type="ECO:0000256" key="1">
    <source>
        <dbReference type="ARBA" id="ARBA00022737"/>
    </source>
</evidence>
<accession>A0A7S3L0N7</accession>
<dbReference type="SMART" id="SM00185">
    <property type="entry name" value="ARM"/>
    <property type="match status" value="2"/>
</dbReference>
<keyword evidence="1" id="KW-0677">Repeat</keyword>
<dbReference type="AlphaFoldDB" id="A0A7S3L0N7"/>
<protein>
    <submittedName>
        <fullName evidence="2">Uncharacterized protein</fullName>
    </submittedName>
</protein>
<dbReference type="EMBL" id="HBIM01003565">
    <property type="protein sequence ID" value="CAE0404991.1"/>
    <property type="molecule type" value="Transcribed_RNA"/>
</dbReference>
<dbReference type="InterPro" id="IPR016024">
    <property type="entry name" value="ARM-type_fold"/>
</dbReference>
<proteinExistence type="predicted"/>
<dbReference type="PANTHER" id="PTHR22895">
    <property type="entry name" value="ARMADILLO REPEAT-CONTAINING PROTEIN 6"/>
    <property type="match status" value="1"/>
</dbReference>
<dbReference type="InterPro" id="IPR011989">
    <property type="entry name" value="ARM-like"/>
</dbReference>
<name>A0A7S3L0N7_9STRA</name>
<reference evidence="2" key="1">
    <citation type="submission" date="2021-01" db="EMBL/GenBank/DDBJ databases">
        <authorList>
            <person name="Corre E."/>
            <person name="Pelletier E."/>
            <person name="Niang G."/>
            <person name="Scheremetjew M."/>
            <person name="Finn R."/>
            <person name="Kale V."/>
            <person name="Holt S."/>
            <person name="Cochrane G."/>
            <person name="Meng A."/>
            <person name="Brown T."/>
            <person name="Cohen L."/>
        </authorList>
    </citation>
    <scope>NUCLEOTIDE SEQUENCE</scope>
    <source>
        <strain evidence="2">CCMP127</strain>
    </source>
</reference>
<dbReference type="InterPro" id="IPR000225">
    <property type="entry name" value="Armadillo"/>
</dbReference>
<dbReference type="PANTHER" id="PTHR22895:SF0">
    <property type="entry name" value="ARMADILLO REPEAT-CONTAINING PROTEIN 6"/>
    <property type="match status" value="1"/>
</dbReference>
<organism evidence="2">
    <name type="scientific">Amphora coffeiformis</name>
    <dbReference type="NCBI Taxonomy" id="265554"/>
    <lineage>
        <taxon>Eukaryota</taxon>
        <taxon>Sar</taxon>
        <taxon>Stramenopiles</taxon>
        <taxon>Ochrophyta</taxon>
        <taxon>Bacillariophyta</taxon>
        <taxon>Bacillariophyceae</taxon>
        <taxon>Bacillariophycidae</taxon>
        <taxon>Thalassiophysales</taxon>
        <taxon>Catenulaceae</taxon>
        <taxon>Amphora</taxon>
    </lineage>
</organism>
<evidence type="ECO:0000313" key="2">
    <source>
        <dbReference type="EMBL" id="CAE0404991.1"/>
    </source>
</evidence>
<gene>
    <name evidence="2" type="ORF">ACOF00016_LOCUS3071</name>
</gene>
<sequence length="360" mass="39986">MPAALIPNICDDDVESSQILTYDMDTEPCQGADYVGRSMLERESIRRDREREGRCADCGVQTHSFMRDEATGMQVKVPLTVKREVHRGRCLLCYPIFPPEFLSRVHRAPENPINPHLQQQQQHCQTTPFSETIAPNQVVITPQSPPTGLPKASRRVSQSNLLGYHNPSDPAVKEALSMLQSMAFDIVDIISAMKRASHDRVVQERGCERLWVLSWEDENSAAIGRVGGIPVVLDAMGRFPLNAHLQQCACECLQNLAHVNDFNRREIAEYQGINMIVQAMIRHMDCAGIQQCGCTALASISATKELIRIIMASGGFHAVLIAARRFANDQSVLRAAYDGLQAMGYDPVGRLPPLGLAYIH</sequence>